<feature type="region of interest" description="Disordered" evidence="1">
    <location>
        <begin position="536"/>
        <end position="583"/>
    </location>
</feature>
<reference evidence="3" key="1">
    <citation type="journal article" date="2020" name="bioRxiv">
        <title>Comparative genomics of Chlamydomonas.</title>
        <authorList>
            <person name="Craig R.J."/>
            <person name="Hasan A.R."/>
            <person name="Ness R.W."/>
            <person name="Keightley P.D."/>
        </authorList>
    </citation>
    <scope>NUCLEOTIDE SEQUENCE</scope>
    <source>
        <strain evidence="3">CCAP 11/70</strain>
    </source>
</reference>
<feature type="region of interest" description="Disordered" evidence="1">
    <location>
        <begin position="625"/>
        <end position="695"/>
    </location>
</feature>
<keyword evidence="2" id="KW-0812">Transmembrane</keyword>
<evidence type="ECO:0000313" key="4">
    <source>
        <dbReference type="Proteomes" id="UP000612055"/>
    </source>
</evidence>
<dbReference type="AlphaFoldDB" id="A0A835XRS3"/>
<accession>A0A835XRS3</accession>
<feature type="region of interest" description="Disordered" evidence="1">
    <location>
        <begin position="267"/>
        <end position="287"/>
    </location>
</feature>
<feature type="compositionally biased region" description="Pro residues" evidence="1">
    <location>
        <begin position="571"/>
        <end position="581"/>
    </location>
</feature>
<dbReference type="Proteomes" id="UP000612055">
    <property type="component" value="Unassembled WGS sequence"/>
</dbReference>
<dbReference type="OrthoDB" id="562394at2759"/>
<protein>
    <submittedName>
        <fullName evidence="3">Uncharacterized protein</fullName>
    </submittedName>
</protein>
<keyword evidence="2" id="KW-1133">Transmembrane helix</keyword>
<keyword evidence="2" id="KW-0472">Membrane</keyword>
<proteinExistence type="predicted"/>
<evidence type="ECO:0000256" key="2">
    <source>
        <dbReference type="SAM" id="Phobius"/>
    </source>
</evidence>
<evidence type="ECO:0000313" key="3">
    <source>
        <dbReference type="EMBL" id="KAG2487056.1"/>
    </source>
</evidence>
<sequence length="695" mass="68798">MADTSSDKELSGSSSVSTDALLNALAALRQEQARTNQLLEQMLVPVRRIRDGCESLLTYVKHLAEACTATAPLLQECAAVLRNILSMLQRLAAETAAEGLLDAHATAASRGMQSAALACALTAIAVGLPYRWRACGVPLHHSGPTAWLWGAWQGWLASLLRESVSPGPAALQPPTSWIWDWGRLNPVASGRVNGGTAAGPGGGIAAWLPAQLGWSAGVSTGGNGGMLAAWTCRAGAVGGVLAGVLLLAAWAALGLLLPRLLPSAAAPSAGASSGRPRPSAASGASAPPPPLQRLGCMRLPLAAAATADLHGGASRGGACSPPAAFAPALGPAWPGPQHSGTGTSSCARPTSWQSAPWVAAASRLAPAMWTASGRQLLWHGPVLATAAALVVGSKAAAGAAVAAQLTWHALLPYAVCAAADAVSLPGPCGQGQGAPAGASEAEAACGPAKALRPGPWAAVAAAVPGAWLQWALAAVWLHAGPLAAGSLPLLPVNWMLAAVCRALAAAAVLAAGGWALATAAQHGGSSTETLLADRAANATTSAEPQTSGPPALQRAQAVGSDGRGGLASPGPGTPCAPPCTPEPRRLPAHAALAGAAGAGNLRASPLGTPSRAALGSAHALSPGLGAAGGASPGPRLPGIAGAGGSDGDPARLHPLFGTGSRPGSPQPSPRPGRRLPSPRGASVVEEPRRRRHVLW</sequence>
<keyword evidence="4" id="KW-1185">Reference proteome</keyword>
<evidence type="ECO:0000256" key="1">
    <source>
        <dbReference type="SAM" id="MobiDB-lite"/>
    </source>
</evidence>
<dbReference type="EMBL" id="JAEHOE010000102">
    <property type="protein sequence ID" value="KAG2487056.1"/>
    <property type="molecule type" value="Genomic_DNA"/>
</dbReference>
<name>A0A835XRS3_9CHLO</name>
<organism evidence="3 4">
    <name type="scientific">Edaphochlamys debaryana</name>
    <dbReference type="NCBI Taxonomy" id="47281"/>
    <lineage>
        <taxon>Eukaryota</taxon>
        <taxon>Viridiplantae</taxon>
        <taxon>Chlorophyta</taxon>
        <taxon>core chlorophytes</taxon>
        <taxon>Chlorophyceae</taxon>
        <taxon>CS clade</taxon>
        <taxon>Chlamydomonadales</taxon>
        <taxon>Chlamydomonadales incertae sedis</taxon>
        <taxon>Edaphochlamys</taxon>
    </lineage>
</organism>
<feature type="compositionally biased region" description="Low complexity" evidence="1">
    <location>
        <begin position="267"/>
        <end position="285"/>
    </location>
</feature>
<feature type="compositionally biased region" description="Polar residues" evidence="1">
    <location>
        <begin position="537"/>
        <end position="548"/>
    </location>
</feature>
<feature type="transmembrane region" description="Helical" evidence="2">
    <location>
        <begin position="236"/>
        <end position="257"/>
    </location>
</feature>
<comment type="caution">
    <text evidence="3">The sequence shown here is derived from an EMBL/GenBank/DDBJ whole genome shotgun (WGS) entry which is preliminary data.</text>
</comment>
<gene>
    <name evidence="3" type="ORF">HYH03_014302</name>
</gene>